<evidence type="ECO:0000256" key="5">
    <source>
        <dbReference type="ARBA" id="ARBA00022771"/>
    </source>
</evidence>
<proteinExistence type="inferred from homology"/>
<dbReference type="GO" id="GO:0008270">
    <property type="term" value="F:zinc ion binding"/>
    <property type="evidence" value="ECO:0007669"/>
    <property type="project" value="UniProtKB-KW"/>
</dbReference>
<accession>A0A455T1B4</accession>
<evidence type="ECO:0000256" key="3">
    <source>
        <dbReference type="ARBA" id="ARBA00022598"/>
    </source>
</evidence>
<evidence type="ECO:0000313" key="12">
    <source>
        <dbReference type="EMBL" id="BBH94413.1"/>
    </source>
</evidence>
<dbReference type="GO" id="GO:0003725">
    <property type="term" value="F:double-stranded RNA binding"/>
    <property type="evidence" value="ECO:0007669"/>
    <property type="project" value="InterPro"/>
</dbReference>
<dbReference type="InterPro" id="IPR051060">
    <property type="entry name" value="Carbamoyltrans_HypF-like"/>
</dbReference>
<keyword evidence="4" id="KW-0479">Metal-binding</keyword>
<evidence type="ECO:0000259" key="10">
    <source>
        <dbReference type="PROSITE" id="PS51160"/>
    </source>
</evidence>
<dbReference type="PANTHER" id="PTHR42959">
    <property type="entry name" value="CARBAMOYLTRANSFERASE"/>
    <property type="match status" value="1"/>
</dbReference>
<dbReference type="InterPro" id="IPR004421">
    <property type="entry name" value="Carbamoyltransferase_HypF"/>
</dbReference>
<dbReference type="Gene3D" id="3.30.420.40">
    <property type="match status" value="1"/>
</dbReference>
<gene>
    <name evidence="12" type="ORF">KTA_26120</name>
</gene>
<feature type="active site" evidence="9">
    <location>
        <position position="33"/>
    </location>
</feature>
<evidence type="ECO:0000259" key="11">
    <source>
        <dbReference type="PROSITE" id="PS51163"/>
    </source>
</evidence>
<evidence type="ECO:0000256" key="2">
    <source>
        <dbReference type="ARBA" id="ARBA00008097"/>
    </source>
</evidence>
<dbReference type="Pfam" id="PF17788">
    <property type="entry name" value="HypF_C"/>
    <property type="match status" value="1"/>
</dbReference>
<dbReference type="SUPFAM" id="SSF54975">
    <property type="entry name" value="Acylphosphatase/BLUF domain-like"/>
    <property type="match status" value="1"/>
</dbReference>
<dbReference type="AlphaFoldDB" id="A0A455T1B4"/>
<dbReference type="PROSITE" id="PS00150">
    <property type="entry name" value="ACYLPHOSPHATASE_1"/>
    <property type="match status" value="1"/>
</dbReference>
<dbReference type="InterPro" id="IPR011125">
    <property type="entry name" value="Znf_HypF"/>
</dbReference>
<evidence type="ECO:0000256" key="8">
    <source>
        <dbReference type="PIRNR" id="PIRNR006256"/>
    </source>
</evidence>
<dbReference type="InterPro" id="IPR017968">
    <property type="entry name" value="Acylphosphatase_CS"/>
</dbReference>
<protein>
    <recommendedName>
        <fullName evidence="8">Carbamoyltransferase</fullName>
        <ecNumber evidence="8">6.2.-.-</ecNumber>
    </recommendedName>
</protein>
<dbReference type="PIRSF" id="PIRSF006256">
    <property type="entry name" value="CMPcnvr_hdrg_mat"/>
    <property type="match status" value="1"/>
</dbReference>
<dbReference type="GO" id="GO:0016743">
    <property type="term" value="F:carboxyl- or carbamoyltransferase activity"/>
    <property type="evidence" value="ECO:0007669"/>
    <property type="project" value="UniProtKB-UniRule"/>
</dbReference>
<evidence type="ECO:0000256" key="9">
    <source>
        <dbReference type="PROSITE-ProRule" id="PRU00520"/>
    </source>
</evidence>
<keyword evidence="5" id="KW-0863">Zinc-finger</keyword>
<dbReference type="Pfam" id="PF07503">
    <property type="entry name" value="zf-HYPF"/>
    <property type="match status" value="2"/>
</dbReference>
<evidence type="ECO:0000256" key="7">
    <source>
        <dbReference type="ARBA" id="ARBA00048220"/>
    </source>
</evidence>
<dbReference type="UniPathway" id="UPA00335"/>
<dbReference type="SUPFAM" id="SSF55821">
    <property type="entry name" value="YrdC/RibB"/>
    <property type="match status" value="1"/>
</dbReference>
<dbReference type="InterPro" id="IPR001792">
    <property type="entry name" value="Acylphosphatase-like_dom"/>
</dbReference>
<comment type="pathway">
    <text evidence="1">Protein modification; [NiFe] hydrogenase maturation.</text>
</comment>
<dbReference type="PROSITE" id="PS51160">
    <property type="entry name" value="ACYLPHOSPHATASE_3"/>
    <property type="match status" value="1"/>
</dbReference>
<dbReference type="PROSITE" id="PS51163">
    <property type="entry name" value="YRDC"/>
    <property type="match status" value="1"/>
</dbReference>
<dbReference type="FunFam" id="3.30.420.40:FF:000124">
    <property type="entry name" value="Carbamoyltransferase HypF"/>
    <property type="match status" value="1"/>
</dbReference>
<dbReference type="InterPro" id="IPR006070">
    <property type="entry name" value="Sua5-like_dom"/>
</dbReference>
<dbReference type="EMBL" id="AP019377">
    <property type="protein sequence ID" value="BBH94413.1"/>
    <property type="molecule type" value="Genomic_DNA"/>
</dbReference>
<comment type="similarity">
    <text evidence="2 8">Belongs to the carbamoyltransferase HypF family.</text>
</comment>
<keyword evidence="6" id="KW-0862">Zinc</keyword>
<evidence type="ECO:0000256" key="6">
    <source>
        <dbReference type="ARBA" id="ARBA00022833"/>
    </source>
</evidence>
<evidence type="ECO:0000256" key="4">
    <source>
        <dbReference type="ARBA" id="ARBA00022723"/>
    </source>
</evidence>
<dbReference type="Gene3D" id="3.30.110.120">
    <property type="match status" value="1"/>
</dbReference>
<dbReference type="Pfam" id="PF22521">
    <property type="entry name" value="HypF_C_2"/>
    <property type="match status" value="1"/>
</dbReference>
<dbReference type="InterPro" id="IPR017945">
    <property type="entry name" value="DHBP_synth_RibB-like_a/b_dom"/>
</dbReference>
<dbReference type="InterPro" id="IPR041440">
    <property type="entry name" value="HypF_C"/>
</dbReference>
<dbReference type="GO" id="GO:0003998">
    <property type="term" value="F:acylphosphatase activity"/>
    <property type="evidence" value="ECO:0007669"/>
    <property type="project" value="UniProtKB-EC"/>
</dbReference>
<dbReference type="NCBIfam" id="TIGR00143">
    <property type="entry name" value="hypF"/>
    <property type="match status" value="1"/>
</dbReference>
<keyword evidence="3" id="KW-0436">Ligase</keyword>
<comment type="catalytic activity">
    <reaction evidence="7">
        <text>C-terminal L-cysteinyl-[HypE protein] + carbamoyl phosphate + ATP + H2O = C-terminal S-carboxamide-L-cysteinyl-[HypE protein] + AMP + phosphate + diphosphate + H(+)</text>
        <dbReference type="Rhea" id="RHEA:55636"/>
        <dbReference type="Rhea" id="RHEA-COMP:14247"/>
        <dbReference type="Rhea" id="RHEA-COMP:14392"/>
        <dbReference type="ChEBI" id="CHEBI:15377"/>
        <dbReference type="ChEBI" id="CHEBI:15378"/>
        <dbReference type="ChEBI" id="CHEBI:30616"/>
        <dbReference type="ChEBI" id="CHEBI:33019"/>
        <dbReference type="ChEBI" id="CHEBI:43474"/>
        <dbReference type="ChEBI" id="CHEBI:58228"/>
        <dbReference type="ChEBI" id="CHEBI:76913"/>
        <dbReference type="ChEBI" id="CHEBI:139126"/>
        <dbReference type="ChEBI" id="CHEBI:456215"/>
    </reaction>
</comment>
<organism evidence="12">
    <name type="scientific">Thermogemmatispora argillosa</name>
    <dbReference type="NCBI Taxonomy" id="2045280"/>
    <lineage>
        <taxon>Bacteria</taxon>
        <taxon>Bacillati</taxon>
        <taxon>Chloroflexota</taxon>
        <taxon>Ktedonobacteria</taxon>
        <taxon>Thermogemmatisporales</taxon>
        <taxon>Thermogemmatisporaceae</taxon>
        <taxon>Thermogemmatispora</taxon>
    </lineage>
</organism>
<feature type="active site" evidence="9">
    <location>
        <position position="51"/>
    </location>
</feature>
<dbReference type="GO" id="GO:0051604">
    <property type="term" value="P:protein maturation"/>
    <property type="evidence" value="ECO:0007669"/>
    <property type="project" value="TreeGrafter"/>
</dbReference>
<dbReference type="Gene3D" id="3.90.870.50">
    <property type="match status" value="1"/>
</dbReference>
<reference evidence="12" key="1">
    <citation type="submission" date="2018-12" db="EMBL/GenBank/DDBJ databases">
        <title>Novel natural products biosynthetic potential of the class Ktedonobacteria.</title>
        <authorList>
            <person name="Zheng Y."/>
            <person name="Saitou A."/>
            <person name="Wang C.M."/>
            <person name="Toyoda A."/>
            <person name="Minakuchi Y."/>
            <person name="Sekiguchi Y."/>
            <person name="Ueda K."/>
            <person name="Takano H."/>
            <person name="Sakai Y."/>
            <person name="Yokota A."/>
            <person name="Yabe S."/>
        </authorList>
    </citation>
    <scope>NUCLEOTIDE SEQUENCE</scope>
    <source>
        <strain evidence="12">A3-2</strain>
    </source>
</reference>
<comment type="catalytic activity">
    <reaction evidence="9">
        <text>an acyl phosphate + H2O = a carboxylate + phosphate + H(+)</text>
        <dbReference type="Rhea" id="RHEA:14965"/>
        <dbReference type="ChEBI" id="CHEBI:15377"/>
        <dbReference type="ChEBI" id="CHEBI:15378"/>
        <dbReference type="ChEBI" id="CHEBI:29067"/>
        <dbReference type="ChEBI" id="CHEBI:43474"/>
        <dbReference type="ChEBI" id="CHEBI:59918"/>
        <dbReference type="EC" id="3.6.1.7"/>
    </reaction>
</comment>
<dbReference type="InterPro" id="IPR036046">
    <property type="entry name" value="Acylphosphatase-like_dom_sf"/>
</dbReference>
<dbReference type="PANTHER" id="PTHR42959:SF1">
    <property type="entry name" value="CARBAMOYLTRANSFERASE HYPF"/>
    <property type="match status" value="1"/>
</dbReference>
<dbReference type="EC" id="6.2.-.-" evidence="8"/>
<dbReference type="Pfam" id="PF01300">
    <property type="entry name" value="Sua5_yciO_yrdC"/>
    <property type="match status" value="1"/>
</dbReference>
<feature type="domain" description="Acylphosphatase-like" evidence="10">
    <location>
        <begin position="18"/>
        <end position="104"/>
    </location>
</feature>
<evidence type="ECO:0000256" key="1">
    <source>
        <dbReference type="ARBA" id="ARBA00004711"/>
    </source>
</evidence>
<dbReference type="InterPro" id="IPR055128">
    <property type="entry name" value="HypF_C_2"/>
</dbReference>
<keyword evidence="9" id="KW-0378">Hydrolase</keyword>
<feature type="domain" description="YrdC-like" evidence="11">
    <location>
        <begin position="227"/>
        <end position="420"/>
    </location>
</feature>
<sequence>MSERVSGGAPATVTARLRQRLTVTGIVQGVGFRPFVYALAQRLHLAGFVRNDSRGVTIEIEGPMEALTHFCERLQQEAPPLARIERVTVEALPLQHETAFVIAQSQESSERSALVSPDMATCADCLHELFDPADRRYRYPFINCTNCGPRFTIIQDVPYDREKTTMRVFPMCPTCRAEYEDPTNRRFHAQPNACPDCGPQLRLELWDEELRILAALSSEEAETSGRADLIEQVARLLARGAILAIKGLGGYHLACDALNSGAVQRLRRRKQREAKPFALMVPDLGTAQRLCVISEAEAALLQSPRRPIVLLEQRPACPVAPAVAPGYRTLGVMLPYTPLHHLLLQAFAQCIAAERPPVLVMTSGNLSEEPIAYRDDEARRRLGAIADGMLSHDRAIHMRCDDSVTRLVAGGEQLFRRSRGYVPEPITLAFELPRPVLACGGHLKNTFCLGKGRQAFLGHHIGDLENLETLASFREGIQHFQRLFNIVPEAVAYDLHPDYLATRYALDSGLEPRIGVQHHHAHIASVLAEHGLSGPVIGLAADGTGYGTDGAIWGCEILLADLRSFERLAHLAYVPLPGGEQAVRQPWRMAAVYLARTYGERFLTLNIPFARRLDRSTWRILAQMIARGLNSLPTSSLGRLFDAVAAILDLRDEVRYEGQAAIELEMLASSVPPDEQPPYPYAVLHSQQGPLQLDVAPLLAALVEDLQRGTERARIARRFHRSLATMFSDLCRQIRERTGLAQVALSGGVFQNRLLLEELVSELQASGFAVYLNRRVPPNDGGLSLGQLAVAAARLAAESGSAAPERSTA</sequence>
<dbReference type="GO" id="GO:0016874">
    <property type="term" value="F:ligase activity"/>
    <property type="evidence" value="ECO:0007669"/>
    <property type="project" value="UniProtKB-UniRule"/>
</dbReference>
<dbReference type="Gene3D" id="3.30.420.360">
    <property type="match status" value="1"/>
</dbReference>
<name>A0A455T1B4_9CHLR</name>
<dbReference type="Pfam" id="PF00708">
    <property type="entry name" value="Acylphosphatase"/>
    <property type="match status" value="1"/>
</dbReference>
<keyword evidence="12" id="KW-0808">Transferase</keyword>